<dbReference type="CDD" id="cd00452">
    <property type="entry name" value="KDPG_aldolase"/>
    <property type="match status" value="1"/>
</dbReference>
<evidence type="ECO:0000256" key="1">
    <source>
        <dbReference type="ARBA" id="ARBA00004761"/>
    </source>
</evidence>
<evidence type="ECO:0000256" key="2">
    <source>
        <dbReference type="ARBA" id="ARBA00006906"/>
    </source>
</evidence>
<comment type="caution">
    <text evidence="7">The sequence shown here is derived from an EMBL/GenBank/DDBJ whole genome shotgun (WGS) entry which is preliminary data.</text>
</comment>
<evidence type="ECO:0000256" key="6">
    <source>
        <dbReference type="SAM" id="MobiDB-lite"/>
    </source>
</evidence>
<gene>
    <name evidence="7" type="primary">eda</name>
    <name evidence="7" type="ORF">NIES46_22280</name>
</gene>
<dbReference type="RefSeq" id="WP_014275638.1">
    <property type="nucleotide sequence ID" value="NZ_BIMW01000090.1"/>
</dbReference>
<feature type="region of interest" description="Disordered" evidence="6">
    <location>
        <begin position="211"/>
        <end position="230"/>
    </location>
</feature>
<keyword evidence="4" id="KW-0456">Lyase</keyword>
<comment type="pathway">
    <text evidence="1">Carbohydrate acid metabolism.</text>
</comment>
<protein>
    <submittedName>
        <fullName evidence="7">2-keto-3-deoxy-6-phosphogluconate aldolase</fullName>
    </submittedName>
</protein>
<organism evidence="7 8">
    <name type="scientific">Limnospira platensis NIES-46</name>
    <dbReference type="NCBI Taxonomy" id="1236695"/>
    <lineage>
        <taxon>Bacteria</taxon>
        <taxon>Bacillati</taxon>
        <taxon>Cyanobacteriota</taxon>
        <taxon>Cyanophyceae</taxon>
        <taxon>Oscillatoriophycideae</taxon>
        <taxon>Oscillatoriales</taxon>
        <taxon>Sirenicapillariaceae</taxon>
        <taxon>Limnospira</taxon>
    </lineage>
</organism>
<dbReference type="InterPro" id="IPR000887">
    <property type="entry name" value="Aldlse_KDPG_KHG"/>
</dbReference>
<dbReference type="Gene3D" id="3.20.20.70">
    <property type="entry name" value="Aldolase class I"/>
    <property type="match status" value="1"/>
</dbReference>
<evidence type="ECO:0000313" key="8">
    <source>
        <dbReference type="Proteomes" id="UP000326169"/>
    </source>
</evidence>
<dbReference type="EMBL" id="BIMW01000090">
    <property type="protein sequence ID" value="GCE94175.1"/>
    <property type="molecule type" value="Genomic_DNA"/>
</dbReference>
<comment type="subunit">
    <text evidence="3">Homotrimer.</text>
</comment>
<evidence type="ECO:0000256" key="5">
    <source>
        <dbReference type="ARBA" id="ARBA00023277"/>
    </source>
</evidence>
<keyword evidence="5" id="KW-0119">Carbohydrate metabolism</keyword>
<dbReference type="NCBIfam" id="TIGR01182">
    <property type="entry name" value="eda"/>
    <property type="match status" value="1"/>
</dbReference>
<dbReference type="InterPro" id="IPR013785">
    <property type="entry name" value="Aldolase_TIM"/>
</dbReference>
<dbReference type="Pfam" id="PF01081">
    <property type="entry name" value="Aldolase"/>
    <property type="match status" value="1"/>
</dbReference>
<evidence type="ECO:0000256" key="4">
    <source>
        <dbReference type="ARBA" id="ARBA00023239"/>
    </source>
</evidence>
<keyword evidence="8" id="KW-1185">Reference proteome</keyword>
<comment type="similarity">
    <text evidence="2">Belongs to the KHG/KDPG aldolase family.</text>
</comment>
<reference evidence="7 8" key="1">
    <citation type="journal article" date="2019" name="J Genomics">
        <title>The Draft Genome of a Hydrogen-producing Cyanobacterium, Arthrospira platensis NIES-46.</title>
        <authorList>
            <person name="Suzuki S."/>
            <person name="Yamaguchi H."/>
            <person name="Kawachi M."/>
        </authorList>
    </citation>
    <scope>NUCLEOTIDE SEQUENCE [LARGE SCALE GENOMIC DNA]</scope>
    <source>
        <strain evidence="7 8">NIES-46</strain>
    </source>
</reference>
<dbReference type="GeneID" id="301683079"/>
<feature type="compositionally biased region" description="Basic and acidic residues" evidence="6">
    <location>
        <begin position="213"/>
        <end position="230"/>
    </location>
</feature>
<sequence>MENSDWLKQLKTHKAIAVIRPPSWELGLQMAGAVSRGGIRLIEITWNGEMVPEIISKLRSELPDCLIGTGTILTGQNLRDAVNCGAQFIFSPHINLSLIELAQERQIPIIPGALSPTEIVTAWQNGASCVKVFPISAVGGVDYIKSLQGPLGQIPLIPTGGVTLNNAIKFIEGGAIAVGLSGDLFPKQAISQGNWQEITGRSQHLIDILTSGDKSENGDTSDDSERVKLF</sequence>
<name>A0A5M3T6T8_LIMPL</name>
<proteinExistence type="inferred from homology"/>
<dbReference type="SUPFAM" id="SSF51569">
    <property type="entry name" value="Aldolase"/>
    <property type="match status" value="1"/>
</dbReference>
<evidence type="ECO:0000313" key="7">
    <source>
        <dbReference type="EMBL" id="GCE94175.1"/>
    </source>
</evidence>
<dbReference type="NCBIfam" id="NF005673">
    <property type="entry name" value="PRK07455.1"/>
    <property type="match status" value="1"/>
</dbReference>
<evidence type="ECO:0000256" key="3">
    <source>
        <dbReference type="ARBA" id="ARBA00011233"/>
    </source>
</evidence>
<accession>A0A5M3T6T8</accession>
<dbReference type="PANTHER" id="PTHR30246">
    <property type="entry name" value="2-KETO-3-DEOXY-6-PHOSPHOGLUCONATE ALDOLASE"/>
    <property type="match status" value="1"/>
</dbReference>
<dbReference type="PANTHER" id="PTHR30246:SF1">
    <property type="entry name" value="2-DEHYDRO-3-DEOXY-6-PHOSPHOGALACTONATE ALDOLASE-RELATED"/>
    <property type="match status" value="1"/>
</dbReference>
<dbReference type="Proteomes" id="UP000326169">
    <property type="component" value="Unassembled WGS sequence"/>
</dbReference>